<dbReference type="NCBIfam" id="TIGR03086">
    <property type="entry name" value="TIGR03086 family metal-binding protein"/>
    <property type="match status" value="1"/>
</dbReference>
<proteinExistence type="predicted"/>
<feature type="domain" description="Mycothiol-dependent maleylpyruvate isomerase metal-binding" evidence="1">
    <location>
        <begin position="11"/>
        <end position="134"/>
    </location>
</feature>
<reference evidence="3" key="1">
    <citation type="journal article" date="2019" name="Int. J. Syst. Evol. Microbiol.">
        <title>The Global Catalogue of Microorganisms (GCM) 10K type strain sequencing project: providing services to taxonomists for standard genome sequencing and annotation.</title>
        <authorList>
            <consortium name="The Broad Institute Genomics Platform"/>
            <consortium name="The Broad Institute Genome Sequencing Center for Infectious Disease"/>
            <person name="Wu L."/>
            <person name="Ma J."/>
        </authorList>
    </citation>
    <scope>NUCLEOTIDE SEQUENCE [LARGE SCALE GENOMIC DNA]</scope>
    <source>
        <strain evidence="3">JCM 9088</strain>
    </source>
</reference>
<dbReference type="SUPFAM" id="SSF109854">
    <property type="entry name" value="DinB/YfiT-like putative metalloenzymes"/>
    <property type="match status" value="1"/>
</dbReference>
<dbReference type="InterPro" id="IPR017517">
    <property type="entry name" value="Maleyloyr_isom"/>
</dbReference>
<evidence type="ECO:0000259" key="1">
    <source>
        <dbReference type="Pfam" id="PF11716"/>
    </source>
</evidence>
<evidence type="ECO:0000313" key="2">
    <source>
        <dbReference type="EMBL" id="GAA2947780.1"/>
    </source>
</evidence>
<sequence>MTASDPLLDFEPAVRQVARLLDGITDEQLSAPTPCEKYAVHHLLAHLVGLTAAFRDAARKELGPSTDTDPGAALPVLDDDWRTRLPRQLDELAAAWRSPDAWQATTRAGGVTLPGGTAGKVALNEVVVHGWDLARATGQAYAPDAAALRSSYELLEPTGGTPGDDGIFGTPVEVPGDAPLLDRVVARAGRSPSWPENTCPRCSPTSADCRRAGFRPCSRCTESAGPSA</sequence>
<accession>A0ABP6JX53</accession>
<gene>
    <name evidence="2" type="ORF">GCM10010446_36240</name>
</gene>
<dbReference type="InterPro" id="IPR034660">
    <property type="entry name" value="DinB/YfiT-like"/>
</dbReference>
<dbReference type="Proteomes" id="UP001500403">
    <property type="component" value="Unassembled WGS sequence"/>
</dbReference>
<evidence type="ECO:0000313" key="3">
    <source>
        <dbReference type="Proteomes" id="UP001500403"/>
    </source>
</evidence>
<dbReference type="Gene3D" id="1.20.120.450">
    <property type="entry name" value="dinb family like domain"/>
    <property type="match status" value="1"/>
</dbReference>
<name>A0ABP6JX53_9ACTN</name>
<dbReference type="Pfam" id="PF11716">
    <property type="entry name" value="MDMPI_N"/>
    <property type="match status" value="1"/>
</dbReference>
<dbReference type="EMBL" id="BAAAUD010000037">
    <property type="protein sequence ID" value="GAA2947780.1"/>
    <property type="molecule type" value="Genomic_DNA"/>
</dbReference>
<dbReference type="InterPro" id="IPR024344">
    <property type="entry name" value="MDMPI_metal-binding"/>
</dbReference>
<comment type="caution">
    <text evidence="2">The sequence shown here is derived from an EMBL/GenBank/DDBJ whole genome shotgun (WGS) entry which is preliminary data.</text>
</comment>
<organism evidence="2 3">
    <name type="scientific">Streptomyces enissocaesilis</name>
    <dbReference type="NCBI Taxonomy" id="332589"/>
    <lineage>
        <taxon>Bacteria</taxon>
        <taxon>Bacillati</taxon>
        <taxon>Actinomycetota</taxon>
        <taxon>Actinomycetes</taxon>
        <taxon>Kitasatosporales</taxon>
        <taxon>Streptomycetaceae</taxon>
        <taxon>Streptomyces</taxon>
        <taxon>Streptomyces rochei group</taxon>
    </lineage>
</organism>
<keyword evidence="3" id="KW-1185">Reference proteome</keyword>
<protein>
    <submittedName>
        <fullName evidence="2">TIGR03086 family metal-binding protein</fullName>
    </submittedName>
</protein>
<dbReference type="InterPro" id="IPR017520">
    <property type="entry name" value="CHP03086"/>
</dbReference>
<dbReference type="RefSeq" id="WP_344496345.1">
    <property type="nucleotide sequence ID" value="NZ_BAAAUD010000037.1"/>
</dbReference>
<dbReference type="NCBIfam" id="TIGR03083">
    <property type="entry name" value="maleylpyruvate isomerase family mycothiol-dependent enzyme"/>
    <property type="match status" value="1"/>
</dbReference>